<feature type="non-terminal residue" evidence="1">
    <location>
        <position position="1"/>
    </location>
</feature>
<dbReference type="InterPro" id="IPR043128">
    <property type="entry name" value="Rev_trsase/Diguanyl_cyclase"/>
</dbReference>
<dbReference type="SUPFAM" id="SSF56672">
    <property type="entry name" value="DNA/RNA polymerases"/>
    <property type="match status" value="1"/>
</dbReference>
<evidence type="ECO:0000313" key="2">
    <source>
        <dbReference type="Proteomes" id="UP001152795"/>
    </source>
</evidence>
<dbReference type="Gene3D" id="3.30.70.270">
    <property type="match status" value="1"/>
</dbReference>
<dbReference type="Pfam" id="PF00078">
    <property type="entry name" value="RVT_1"/>
    <property type="match status" value="1"/>
</dbReference>
<dbReference type="InterPro" id="IPR000477">
    <property type="entry name" value="RT_dom"/>
</dbReference>
<organism evidence="1 2">
    <name type="scientific">Paramuricea clavata</name>
    <name type="common">Red gorgonian</name>
    <name type="synonym">Violescent sea-whip</name>
    <dbReference type="NCBI Taxonomy" id="317549"/>
    <lineage>
        <taxon>Eukaryota</taxon>
        <taxon>Metazoa</taxon>
        <taxon>Cnidaria</taxon>
        <taxon>Anthozoa</taxon>
        <taxon>Octocorallia</taxon>
        <taxon>Malacalcyonacea</taxon>
        <taxon>Plexauridae</taxon>
        <taxon>Paramuricea</taxon>
    </lineage>
</organism>
<proteinExistence type="predicted"/>
<dbReference type="InterPro" id="IPR052055">
    <property type="entry name" value="Hepadnavirus_pol/RT"/>
</dbReference>
<dbReference type="Proteomes" id="UP001152795">
    <property type="component" value="Unassembled WGS sequence"/>
</dbReference>
<dbReference type="Gene3D" id="3.10.10.10">
    <property type="entry name" value="HIV Type 1 Reverse Transcriptase, subunit A, domain 1"/>
    <property type="match status" value="1"/>
</dbReference>
<protein>
    <submittedName>
        <fullName evidence="1">Uncharacterized protein</fullName>
    </submittedName>
</protein>
<reference evidence="1" key="1">
    <citation type="submission" date="2020-04" db="EMBL/GenBank/DDBJ databases">
        <authorList>
            <person name="Alioto T."/>
            <person name="Alioto T."/>
            <person name="Gomez Garrido J."/>
        </authorList>
    </citation>
    <scope>NUCLEOTIDE SEQUENCE</scope>
    <source>
        <strain evidence="1">A484AB</strain>
    </source>
</reference>
<comment type="caution">
    <text evidence="1">The sequence shown here is derived from an EMBL/GenBank/DDBJ whole genome shotgun (WGS) entry which is preliminary data.</text>
</comment>
<dbReference type="AlphaFoldDB" id="A0A7D9ECU1"/>
<evidence type="ECO:0000313" key="1">
    <source>
        <dbReference type="EMBL" id="CAB4007132.1"/>
    </source>
</evidence>
<keyword evidence="2" id="KW-1185">Reference proteome</keyword>
<dbReference type="PROSITE" id="PS50878">
    <property type="entry name" value="RT_POL"/>
    <property type="match status" value="1"/>
</dbReference>
<dbReference type="PANTHER" id="PTHR33050">
    <property type="entry name" value="REVERSE TRANSCRIPTASE DOMAIN-CONTAINING PROTEIN"/>
    <property type="match status" value="1"/>
</dbReference>
<dbReference type="OrthoDB" id="6771932at2759"/>
<dbReference type="InterPro" id="IPR043502">
    <property type="entry name" value="DNA/RNA_pol_sf"/>
</dbReference>
<dbReference type="EMBL" id="CACRXK020005708">
    <property type="protein sequence ID" value="CAB4007132.1"/>
    <property type="molecule type" value="Genomic_DNA"/>
</dbReference>
<accession>A0A7D9ECU1</accession>
<name>A0A7D9ECU1_PARCT</name>
<dbReference type="PANTHER" id="PTHR33050:SF7">
    <property type="entry name" value="RIBONUCLEASE H"/>
    <property type="match status" value="1"/>
</dbReference>
<sequence>LVESPIRKCDKAIRASIKPEERLAGNENAPNDPINTAGDGEAVSRLDIEKLVPETVAKTLPVALSSVLAAGGLKSLGLITPTRSIEPAATDQVQTQPGPSRGNRFYTTESKVELSDDLRELTTQAFSKSLPKETWQGLLENYPLLEGTESILHAPTMEAAGGVLAYRTINHSSTYCSGSPSEAEEGPDPDLVKGMLEDALVLLGNANVRLNSWQQRRFSEYLTEVGKRTLIEEIPSDQHLFPDRFMTVSKMSLINKPHDKALSSARFIPSPQPFRGRSGATSRGNGNRKLRWNYTPEITIREPQNDCNPELSQQQAKAGYPFPRLTNIQLHTFPTTGSLIHCLENWKIITQDPWILQTVQGYKIPLIRSPHQWRLRETNPPLRQQHLMDNAVQELLNKAAIKLVQPVPDQFVSTLFLVEKENNSGQYRPVINLRALNQFVEPQPFKMESLQVVKALVQPGDYLMKMDLEDTYYTVPIHQDHCRYLRVIFYYRGNLYEFRCLPFGLSSAPRAFTKILKPSGL</sequence>
<gene>
    <name evidence="1" type="ORF">PACLA_8A083372</name>
</gene>